<gene>
    <name evidence="2" type="ORF">UFOPK2852_00967</name>
</gene>
<dbReference type="EMBL" id="CAEZZJ010000141">
    <property type="protein sequence ID" value="CAB4763879.1"/>
    <property type="molecule type" value="Genomic_DNA"/>
</dbReference>
<sequence>MPSVTNNPSKTIRATQKNRMSYPVTKTLVGKNFAKSSVLSGQPSVEKGQSPEENQVSKTSGS</sequence>
<reference evidence="2" key="1">
    <citation type="submission" date="2020-05" db="EMBL/GenBank/DDBJ databases">
        <authorList>
            <person name="Chiriac C."/>
            <person name="Salcher M."/>
            <person name="Ghai R."/>
            <person name="Kavagutti S V."/>
        </authorList>
    </citation>
    <scope>NUCLEOTIDE SEQUENCE</scope>
</reference>
<accession>A0A6J6UYU3</accession>
<feature type="compositionally biased region" description="Polar residues" evidence="1">
    <location>
        <begin position="1"/>
        <end position="19"/>
    </location>
</feature>
<feature type="region of interest" description="Disordered" evidence="1">
    <location>
        <begin position="1"/>
        <end position="23"/>
    </location>
</feature>
<protein>
    <submittedName>
        <fullName evidence="2">Unannotated protein</fullName>
    </submittedName>
</protein>
<feature type="compositionally biased region" description="Polar residues" evidence="1">
    <location>
        <begin position="51"/>
        <end position="62"/>
    </location>
</feature>
<name>A0A6J6UYU3_9ZZZZ</name>
<organism evidence="2">
    <name type="scientific">freshwater metagenome</name>
    <dbReference type="NCBI Taxonomy" id="449393"/>
    <lineage>
        <taxon>unclassified sequences</taxon>
        <taxon>metagenomes</taxon>
        <taxon>ecological metagenomes</taxon>
    </lineage>
</organism>
<feature type="region of interest" description="Disordered" evidence="1">
    <location>
        <begin position="39"/>
        <end position="62"/>
    </location>
</feature>
<proteinExistence type="predicted"/>
<evidence type="ECO:0000313" key="2">
    <source>
        <dbReference type="EMBL" id="CAB4763879.1"/>
    </source>
</evidence>
<evidence type="ECO:0000256" key="1">
    <source>
        <dbReference type="SAM" id="MobiDB-lite"/>
    </source>
</evidence>
<dbReference type="AlphaFoldDB" id="A0A6J6UYU3"/>